<feature type="transmembrane region" description="Helical" evidence="1">
    <location>
        <begin position="16"/>
        <end position="34"/>
    </location>
</feature>
<reference evidence="2" key="1">
    <citation type="journal article" date="2014" name="Front. Microbiol.">
        <title>High frequency of phylogenetically diverse reductive dehalogenase-homologous genes in deep subseafloor sedimentary metagenomes.</title>
        <authorList>
            <person name="Kawai M."/>
            <person name="Futagami T."/>
            <person name="Toyoda A."/>
            <person name="Takaki Y."/>
            <person name="Nishi S."/>
            <person name="Hori S."/>
            <person name="Arai W."/>
            <person name="Tsubouchi T."/>
            <person name="Morono Y."/>
            <person name="Uchiyama I."/>
            <person name="Ito T."/>
            <person name="Fujiyama A."/>
            <person name="Inagaki F."/>
            <person name="Takami H."/>
        </authorList>
    </citation>
    <scope>NUCLEOTIDE SEQUENCE</scope>
    <source>
        <strain evidence="2">Expedition CK06-06</strain>
    </source>
</reference>
<keyword evidence="1" id="KW-0812">Transmembrane</keyword>
<evidence type="ECO:0000256" key="1">
    <source>
        <dbReference type="SAM" id="Phobius"/>
    </source>
</evidence>
<sequence>MESYHRHRKKEKARRRTFFTIVILILVLILLIILRQSKIRLFKEEELPISLINQLPKIKKVDISIANIVTDADGDGINDQEDILQGAKLELERKAKNIIAEESINYFEEGDPPPDKAICTDIIARAFTNAGYNLRMLVDKDIKGNFGEYPWELWEVKAADPNIDYRRPENLIIFFQRNAKSLIIDMDPKKSKNLFQWLPGDIIFWDINRNGSVDHCGILSDRPNKENIPYVIHNYLKPGYTVEEDVLQKWLVLGHFRFPGK</sequence>
<accession>X0ZNA5</accession>
<dbReference type="EMBL" id="BART01000360">
    <property type="protein sequence ID" value="GAG71240.1"/>
    <property type="molecule type" value="Genomic_DNA"/>
</dbReference>
<keyword evidence="1" id="KW-1133">Transmembrane helix</keyword>
<dbReference type="AlphaFoldDB" id="X0ZNA5"/>
<organism evidence="2">
    <name type="scientific">marine sediment metagenome</name>
    <dbReference type="NCBI Taxonomy" id="412755"/>
    <lineage>
        <taxon>unclassified sequences</taxon>
        <taxon>metagenomes</taxon>
        <taxon>ecological metagenomes</taxon>
    </lineage>
</organism>
<gene>
    <name evidence="2" type="ORF">S01H4_01827</name>
</gene>
<dbReference type="InterPro" id="IPR009706">
    <property type="entry name" value="DUF1287"/>
</dbReference>
<comment type="caution">
    <text evidence="2">The sequence shown here is derived from an EMBL/GenBank/DDBJ whole genome shotgun (WGS) entry which is preliminary data.</text>
</comment>
<protein>
    <recommendedName>
        <fullName evidence="3">DUF1287 domain-containing protein</fullName>
    </recommendedName>
</protein>
<dbReference type="Pfam" id="PF06940">
    <property type="entry name" value="DUF1287"/>
    <property type="match status" value="1"/>
</dbReference>
<keyword evidence="1" id="KW-0472">Membrane</keyword>
<name>X0ZNA5_9ZZZZ</name>
<evidence type="ECO:0008006" key="3">
    <source>
        <dbReference type="Google" id="ProtNLM"/>
    </source>
</evidence>
<evidence type="ECO:0000313" key="2">
    <source>
        <dbReference type="EMBL" id="GAG71240.1"/>
    </source>
</evidence>
<proteinExistence type="predicted"/>